<protein>
    <submittedName>
        <fullName evidence="1">DUF5694 domain-containing protein</fullName>
    </submittedName>
</protein>
<evidence type="ECO:0000313" key="1">
    <source>
        <dbReference type="EMBL" id="WNH54694.1"/>
    </source>
</evidence>
<dbReference type="InterPro" id="IPR043749">
    <property type="entry name" value="DUF5694"/>
</dbReference>
<evidence type="ECO:0000313" key="2">
    <source>
        <dbReference type="Proteomes" id="UP001302072"/>
    </source>
</evidence>
<organism evidence="1 2">
    <name type="scientific">Stenotrophomonas oahuensis</name>
    <dbReference type="NCBI Taxonomy" id="3003271"/>
    <lineage>
        <taxon>Bacteria</taxon>
        <taxon>Pseudomonadati</taxon>
        <taxon>Pseudomonadota</taxon>
        <taxon>Gammaproteobacteria</taxon>
        <taxon>Lysobacterales</taxon>
        <taxon>Lysobacteraceae</taxon>
        <taxon>Stenotrophomonas</taxon>
    </lineage>
</organism>
<dbReference type="Pfam" id="PF18950">
    <property type="entry name" value="DUF5694"/>
    <property type="match status" value="1"/>
</dbReference>
<dbReference type="Proteomes" id="UP001302072">
    <property type="component" value="Chromosome"/>
</dbReference>
<gene>
    <name evidence="1" type="ORF">PDM29_12705</name>
</gene>
<accession>A0ABY9YUN4</accession>
<dbReference type="EMBL" id="CP115541">
    <property type="protein sequence ID" value="WNH54694.1"/>
    <property type="molecule type" value="Genomic_DNA"/>
</dbReference>
<proteinExistence type="predicted"/>
<name>A0ABY9YUN4_9GAMM</name>
<reference evidence="1 2" key="1">
    <citation type="submission" date="2022-12" db="EMBL/GenBank/DDBJ databases">
        <title>Two new species, Stenotrophomonas aracearum and Stenotrophomonas oahuensis, isolated from Anthurium (Araceae family) in Hawaii.</title>
        <authorList>
            <person name="Chunag S.C."/>
            <person name="Dobhal S."/>
            <person name="Alvarez A."/>
            <person name="Arif M."/>
        </authorList>
    </citation>
    <scope>NUCLEOTIDE SEQUENCE [LARGE SCALE GENOMIC DNA]</scope>
    <source>
        <strain evidence="1 2">A5586</strain>
    </source>
</reference>
<keyword evidence="2" id="KW-1185">Reference proteome</keyword>
<sequence>MAMVVALPAVAATPVDLTTLDREMTGPRTQVLVLGSVHLSEIKGGIQPGALEPLLARLAAYKPDIITIENIDGEQCDLAARHPTVYGDDYCADTDDARTATGLQIPAALERVNATLADWPAKPTPAQRRQLAAWFLAANDRPSAYVQWLQLPVSERLPGDGLTPALVTMLEGIATRQSESYQIASQLAARLGHPRVYPVDDHTGDNLTLPDRKAFAREMEAAWKTGSAELDKHIAEEDEMAKGKDLLPLYRYLNDPERLNTLAKVNVSAALKAHSPLQSPQKWVNGWEIRNLRMVANVAQTFRERPGVRVLSVVGASHKPWFDQWLGRLAGVDIVDVEPVLR</sequence>